<evidence type="ECO:0000256" key="3">
    <source>
        <dbReference type="SAM" id="MobiDB-lite"/>
    </source>
</evidence>
<gene>
    <name evidence="4" type="ORF">KYY02_32960</name>
</gene>
<evidence type="ECO:0000313" key="5">
    <source>
        <dbReference type="Proteomes" id="UP001567537"/>
    </source>
</evidence>
<dbReference type="SUPFAM" id="SSF52151">
    <property type="entry name" value="FabD/lysophospholipase-like"/>
    <property type="match status" value="1"/>
</dbReference>
<evidence type="ECO:0008006" key="6">
    <source>
        <dbReference type="Google" id="ProtNLM"/>
    </source>
</evidence>
<feature type="non-terminal residue" evidence="4">
    <location>
        <position position="1"/>
    </location>
</feature>
<dbReference type="Pfam" id="PF22621">
    <property type="entry name" value="CurL-like_PKS_C"/>
    <property type="match status" value="1"/>
</dbReference>
<keyword evidence="5" id="KW-1185">Reference proteome</keyword>
<dbReference type="EMBL" id="JAHWZY010000144">
    <property type="protein sequence ID" value="MEZ3183291.1"/>
    <property type="molecule type" value="Genomic_DNA"/>
</dbReference>
<feature type="non-terminal residue" evidence="4">
    <location>
        <position position="170"/>
    </location>
</feature>
<name>A0ABV4J8M6_9ACTN</name>
<reference evidence="4 5" key="1">
    <citation type="journal article" date="2021" name="Res Sq">
        <title>Streptomyces Pimoensis sp. nov., Isolated From the Taklimakan Desert in Xinjiang, China.</title>
        <authorList>
            <person name="Zhang P."/>
            <person name="Luo X."/>
            <person name="Luo X."/>
            <person name="Liu Z."/>
            <person name="Xia Z."/>
            <person name="Wan C."/>
            <person name="zhang L."/>
        </authorList>
    </citation>
    <scope>NUCLEOTIDE SEQUENCE [LARGE SCALE GENOMIC DNA]</scope>
    <source>
        <strain evidence="4 5">TRM75549</strain>
    </source>
</reference>
<comment type="caution">
    <text evidence="4">The sequence shown here is derived from an EMBL/GenBank/DDBJ whole genome shotgun (WGS) entry which is preliminary data.</text>
</comment>
<dbReference type="PANTHER" id="PTHR43775">
    <property type="entry name" value="FATTY ACID SYNTHASE"/>
    <property type="match status" value="1"/>
</dbReference>
<dbReference type="InterPro" id="IPR050091">
    <property type="entry name" value="PKS_NRPS_Biosynth_Enz"/>
</dbReference>
<dbReference type="PANTHER" id="PTHR43775:SF51">
    <property type="entry name" value="INACTIVE PHENOLPHTHIOCEROL SYNTHESIS POLYKETIDE SYNTHASE TYPE I PKS1-RELATED"/>
    <property type="match status" value="1"/>
</dbReference>
<dbReference type="Proteomes" id="UP001567537">
    <property type="component" value="Unassembled WGS sequence"/>
</dbReference>
<evidence type="ECO:0000256" key="2">
    <source>
        <dbReference type="ARBA" id="ARBA00023268"/>
    </source>
</evidence>
<keyword evidence="1" id="KW-0808">Transferase</keyword>
<protein>
    <recommendedName>
        <fullName evidence="6">Acyltransferase domain-containing protein</fullName>
    </recommendedName>
</protein>
<accession>A0ABV4J8M6</accession>
<sequence length="170" mass="17808">QERETEPEEVTPPLPTGTAVPWPLSAKSPEALREQAARLRSFVDRSPDLDVADTARTLAFARAAFEHRAVVVAAEPDGFRSALTALAEGRGGPGIVTGEAAPQRLGLLFSGQGSQRLGMGRGLAARYEVFAEALDAVLDVCDPAVRGVLFGEGAEALNETGVTQPALFAV</sequence>
<dbReference type="InterPro" id="IPR016035">
    <property type="entry name" value="Acyl_Trfase/lysoPLipase"/>
</dbReference>
<evidence type="ECO:0000313" key="4">
    <source>
        <dbReference type="EMBL" id="MEZ3183291.1"/>
    </source>
</evidence>
<evidence type="ECO:0000256" key="1">
    <source>
        <dbReference type="ARBA" id="ARBA00022679"/>
    </source>
</evidence>
<feature type="region of interest" description="Disordered" evidence="3">
    <location>
        <begin position="1"/>
        <end position="27"/>
    </location>
</feature>
<dbReference type="InterPro" id="IPR001227">
    <property type="entry name" value="Ac_transferase_dom_sf"/>
</dbReference>
<dbReference type="Gene3D" id="3.40.366.10">
    <property type="entry name" value="Malonyl-Coenzyme A Acyl Carrier Protein, domain 2"/>
    <property type="match status" value="1"/>
</dbReference>
<proteinExistence type="predicted"/>
<keyword evidence="2" id="KW-0511">Multifunctional enzyme</keyword>
<organism evidence="4 5">
    <name type="scientific">Streptomyces pimonensis</name>
    <dbReference type="NCBI Taxonomy" id="2860288"/>
    <lineage>
        <taxon>Bacteria</taxon>
        <taxon>Bacillati</taxon>
        <taxon>Actinomycetota</taxon>
        <taxon>Actinomycetes</taxon>
        <taxon>Kitasatosporales</taxon>
        <taxon>Streptomycetaceae</taxon>
        <taxon>Streptomyces</taxon>
    </lineage>
</organism>